<dbReference type="GO" id="GO:0005737">
    <property type="term" value="C:cytoplasm"/>
    <property type="evidence" value="ECO:0007669"/>
    <property type="project" value="TreeGrafter"/>
</dbReference>
<dbReference type="SMART" id="SM00421">
    <property type="entry name" value="HTH_LUXR"/>
    <property type="match status" value="1"/>
</dbReference>
<dbReference type="Pfam" id="PF13191">
    <property type="entry name" value="AAA_16"/>
    <property type="match status" value="1"/>
</dbReference>
<dbReference type="GO" id="GO:0005524">
    <property type="term" value="F:ATP binding"/>
    <property type="evidence" value="ECO:0007669"/>
    <property type="project" value="UniProtKB-KW"/>
</dbReference>
<gene>
    <name evidence="4" type="ORF">SAMN04489732_12851</name>
</gene>
<dbReference type="InterPro" id="IPR041664">
    <property type="entry name" value="AAA_16"/>
</dbReference>
<dbReference type="Proteomes" id="UP000198582">
    <property type="component" value="Unassembled WGS sequence"/>
</dbReference>
<dbReference type="SUPFAM" id="SSF52540">
    <property type="entry name" value="P-loop containing nucleoside triphosphate hydrolases"/>
    <property type="match status" value="1"/>
</dbReference>
<keyword evidence="2" id="KW-0067">ATP-binding</keyword>
<dbReference type="EMBL" id="FOEF01000028">
    <property type="protein sequence ID" value="SEP53564.1"/>
    <property type="molecule type" value="Genomic_DNA"/>
</dbReference>
<dbReference type="GO" id="GO:0004016">
    <property type="term" value="F:adenylate cyclase activity"/>
    <property type="evidence" value="ECO:0007669"/>
    <property type="project" value="TreeGrafter"/>
</dbReference>
<dbReference type="CDD" id="cd06170">
    <property type="entry name" value="LuxR_C_like"/>
    <property type="match status" value="1"/>
</dbReference>
<dbReference type="Gene3D" id="1.25.40.10">
    <property type="entry name" value="Tetratricopeptide repeat domain"/>
    <property type="match status" value="1"/>
</dbReference>
<evidence type="ECO:0000256" key="1">
    <source>
        <dbReference type="ARBA" id="ARBA00022741"/>
    </source>
</evidence>
<proteinExistence type="predicted"/>
<keyword evidence="5" id="KW-1185">Reference proteome</keyword>
<dbReference type="Pfam" id="PF00196">
    <property type="entry name" value="GerE"/>
    <property type="match status" value="1"/>
</dbReference>
<dbReference type="PROSITE" id="PS50043">
    <property type="entry name" value="HTH_LUXR_2"/>
    <property type="match status" value="1"/>
</dbReference>
<dbReference type="InterPro" id="IPR000792">
    <property type="entry name" value="Tscrpt_reg_LuxR_C"/>
</dbReference>
<reference evidence="4 5" key="1">
    <citation type="submission" date="2016-10" db="EMBL/GenBank/DDBJ databases">
        <authorList>
            <person name="de Groot N.N."/>
        </authorList>
    </citation>
    <scope>NUCLEOTIDE SEQUENCE [LARGE SCALE GENOMIC DNA]</scope>
    <source>
        <strain evidence="4 5">DSM 44993</strain>
    </source>
</reference>
<evidence type="ECO:0000256" key="2">
    <source>
        <dbReference type="ARBA" id="ARBA00022840"/>
    </source>
</evidence>
<dbReference type="InterPro" id="IPR011990">
    <property type="entry name" value="TPR-like_helical_dom_sf"/>
</dbReference>
<dbReference type="AlphaFoldDB" id="A0A1H8YMY1"/>
<accession>A0A1H8YMY1</accession>
<dbReference type="InterPro" id="IPR016032">
    <property type="entry name" value="Sig_transdc_resp-reg_C-effctor"/>
</dbReference>
<dbReference type="PRINTS" id="PR00038">
    <property type="entry name" value="HTHLUXR"/>
</dbReference>
<dbReference type="InterPro" id="IPR036388">
    <property type="entry name" value="WH-like_DNA-bd_sf"/>
</dbReference>
<dbReference type="PANTHER" id="PTHR16305:SF35">
    <property type="entry name" value="TRANSCRIPTIONAL ACTIVATOR DOMAIN"/>
    <property type="match status" value="1"/>
</dbReference>
<feature type="domain" description="HTH luxR-type" evidence="3">
    <location>
        <begin position="826"/>
        <end position="891"/>
    </location>
</feature>
<dbReference type="InterPro" id="IPR027417">
    <property type="entry name" value="P-loop_NTPase"/>
</dbReference>
<dbReference type="SUPFAM" id="SSF46894">
    <property type="entry name" value="C-terminal effector domain of the bipartite response regulators"/>
    <property type="match status" value="1"/>
</dbReference>
<dbReference type="Gene3D" id="1.10.10.10">
    <property type="entry name" value="Winged helix-like DNA-binding domain superfamily/Winged helix DNA-binding domain"/>
    <property type="match status" value="1"/>
</dbReference>
<keyword evidence="1" id="KW-0547">Nucleotide-binding</keyword>
<evidence type="ECO:0000313" key="5">
    <source>
        <dbReference type="Proteomes" id="UP000198582"/>
    </source>
</evidence>
<dbReference type="STRING" id="394193.SAMN04489732_12851"/>
<dbReference type="GO" id="GO:0003677">
    <property type="term" value="F:DNA binding"/>
    <property type="evidence" value="ECO:0007669"/>
    <property type="project" value="InterPro"/>
</dbReference>
<name>A0A1H8YMY1_9PSEU</name>
<dbReference type="PANTHER" id="PTHR16305">
    <property type="entry name" value="TESTICULAR SOLUBLE ADENYLYL CYCLASE"/>
    <property type="match status" value="1"/>
</dbReference>
<organism evidence="4 5">
    <name type="scientific">Amycolatopsis saalfeldensis</name>
    <dbReference type="NCBI Taxonomy" id="394193"/>
    <lineage>
        <taxon>Bacteria</taxon>
        <taxon>Bacillati</taxon>
        <taxon>Actinomycetota</taxon>
        <taxon>Actinomycetes</taxon>
        <taxon>Pseudonocardiales</taxon>
        <taxon>Pseudonocardiaceae</taxon>
        <taxon>Amycolatopsis</taxon>
    </lineage>
</organism>
<dbReference type="GO" id="GO:0006355">
    <property type="term" value="P:regulation of DNA-templated transcription"/>
    <property type="evidence" value="ECO:0007669"/>
    <property type="project" value="InterPro"/>
</dbReference>
<protein>
    <submittedName>
        <fullName evidence="4">AAA ATPase domain-containing protein</fullName>
    </submittedName>
</protein>
<evidence type="ECO:0000259" key="3">
    <source>
        <dbReference type="PROSITE" id="PS50043"/>
    </source>
</evidence>
<evidence type="ECO:0000313" key="4">
    <source>
        <dbReference type="EMBL" id="SEP53564.1"/>
    </source>
</evidence>
<sequence length="896" mass="96312">MGSGKTVFLEAVELRTRSAGAHILHAAASRVEHADPLGAIDQLLRDTSLPAEFAERVAELLDEGLNTIWHSDQSRVAGGEAAVARGRWHTRMWEVLRDLAIDRPVVLIIDDAHNLDPASQQCLLYLLRRLRSARILVLLGERASARQAKPVLREELLHELRSRLIELAPLSERGIARFLADELGQDTGDALVSVCHSVTGGNPLLVWALAEDCAAAGTASEGTLPVGDAFRRAIENCVVRSEASVQLVARGLAIVGDQASTMVLGKVLGLSDVLVADALTALRDAGLLNGWCFRHEAMREVVLYGIPAEQRTSLHARAATTLHEYGAPVFAVAEQLLAADVVPSASMVRVLHEAAGQVLSAGEPRSAIGFLRLANRSTAGGRLDVATRSALAWVEWQLDPASVVRHIPALRVAFKAHQLGGQGIVKLFAYLLWHGRITDALDMLEDVQRAQSGEDAGPPDAVDIRTLRFWVGHLYPGAAHPAVADEAHQGAPLLSAPQPLKSASLVAHMHDSAHAEKVLIQAEQILHSSRMDDMTPVSITSALVAMIYSDRLSCARSWCDSFLEEAAVRRMTTWHGLLAALGSVINFRQGRLEAASAQAHRALTVIPAASWGVGVGLPLAGALLAATATGDLAAANSYLSMPVPDVMFKTPFALHYLHARGRHLLANNHFHAALGDFTACGELMTSWNVDAPALVPWRSDSAMAYLGLGQSDQARRLVDEQVVRLAPGNSRARGISLRVRALTEDVVDRPAVLREAIDVLQDSGDRLEAALAYADLSQAHYARHDHRLASKAARSARELAKECGAVNLLRALPPEAGHLAPHELPGPRVPGDLSAAERKVAALASKGLTNQQIANRLHVTISTVEQHLTKAYRKLNVAGRAELPLELRLEPSGPRP</sequence>